<gene>
    <name evidence="7" type="ORF">SAMN04488137_0378</name>
</gene>
<name>A0A1G9TME1_9BACL</name>
<keyword evidence="4 6" id="KW-1133">Transmembrane helix</keyword>
<feature type="transmembrane region" description="Helical" evidence="6">
    <location>
        <begin position="373"/>
        <end position="396"/>
    </location>
</feature>
<accession>A0A1G9TME1</accession>
<reference evidence="8" key="1">
    <citation type="submission" date="2016-10" db="EMBL/GenBank/DDBJ databases">
        <authorList>
            <person name="Varghese N."/>
            <person name="Submissions S."/>
        </authorList>
    </citation>
    <scope>NUCLEOTIDE SEQUENCE [LARGE SCALE GENOMIC DNA]</scope>
    <source>
        <strain evidence="8">CGMCC 1.6854</strain>
    </source>
</reference>
<feature type="transmembrane region" description="Helical" evidence="6">
    <location>
        <begin position="164"/>
        <end position="183"/>
    </location>
</feature>
<keyword evidence="2" id="KW-1003">Cell membrane</keyword>
<feature type="transmembrane region" description="Helical" evidence="6">
    <location>
        <begin position="222"/>
        <end position="243"/>
    </location>
</feature>
<keyword evidence="3 6" id="KW-0812">Transmembrane</keyword>
<dbReference type="GO" id="GO:0005886">
    <property type="term" value="C:plasma membrane"/>
    <property type="evidence" value="ECO:0007669"/>
    <property type="project" value="UniProtKB-SubCell"/>
</dbReference>
<feature type="transmembrane region" description="Helical" evidence="6">
    <location>
        <begin position="135"/>
        <end position="158"/>
    </location>
</feature>
<evidence type="ECO:0000313" key="7">
    <source>
        <dbReference type="EMBL" id="SDM48840.1"/>
    </source>
</evidence>
<organism evidence="7 8">
    <name type="scientific">Fictibacillus solisalsi</name>
    <dbReference type="NCBI Taxonomy" id="459525"/>
    <lineage>
        <taxon>Bacteria</taxon>
        <taxon>Bacillati</taxon>
        <taxon>Bacillota</taxon>
        <taxon>Bacilli</taxon>
        <taxon>Bacillales</taxon>
        <taxon>Fictibacillaceae</taxon>
        <taxon>Fictibacillus</taxon>
    </lineage>
</organism>
<evidence type="ECO:0000256" key="3">
    <source>
        <dbReference type="ARBA" id="ARBA00022692"/>
    </source>
</evidence>
<dbReference type="Proteomes" id="UP000199544">
    <property type="component" value="Unassembled WGS sequence"/>
</dbReference>
<feature type="transmembrane region" description="Helical" evidence="6">
    <location>
        <begin position="71"/>
        <end position="90"/>
    </location>
</feature>
<dbReference type="SUPFAM" id="SSF103473">
    <property type="entry name" value="MFS general substrate transporter"/>
    <property type="match status" value="1"/>
</dbReference>
<dbReference type="Gene3D" id="1.20.1250.20">
    <property type="entry name" value="MFS general substrate transporter like domains"/>
    <property type="match status" value="1"/>
</dbReference>
<keyword evidence="5 6" id="KW-0472">Membrane</keyword>
<dbReference type="PANTHER" id="PTHR23513">
    <property type="entry name" value="INTEGRAL MEMBRANE EFFLUX PROTEIN-RELATED"/>
    <property type="match status" value="1"/>
</dbReference>
<dbReference type="InterPro" id="IPR036259">
    <property type="entry name" value="MFS_trans_sf"/>
</dbReference>
<feature type="transmembrane region" description="Helical" evidence="6">
    <location>
        <begin position="31"/>
        <end position="50"/>
    </location>
</feature>
<dbReference type="STRING" id="459525.SAMN04488137_0378"/>
<keyword evidence="8" id="KW-1185">Reference proteome</keyword>
<evidence type="ECO:0000256" key="6">
    <source>
        <dbReference type="SAM" id="Phobius"/>
    </source>
</evidence>
<feature type="transmembrane region" description="Helical" evidence="6">
    <location>
        <begin position="96"/>
        <end position="114"/>
    </location>
</feature>
<proteinExistence type="predicted"/>
<evidence type="ECO:0000313" key="8">
    <source>
        <dbReference type="Proteomes" id="UP000199544"/>
    </source>
</evidence>
<evidence type="ECO:0000256" key="1">
    <source>
        <dbReference type="ARBA" id="ARBA00004651"/>
    </source>
</evidence>
<dbReference type="OrthoDB" id="2351575at2"/>
<feature type="transmembrane region" description="Helical" evidence="6">
    <location>
        <begin position="283"/>
        <end position="302"/>
    </location>
</feature>
<dbReference type="PANTHER" id="PTHR23513:SF19">
    <property type="entry name" value="MAJOR FACILITATOR SUPERFAMILY (MFS) PROFILE DOMAIN-CONTAINING PROTEIN"/>
    <property type="match status" value="1"/>
</dbReference>
<dbReference type="InterPro" id="IPR011701">
    <property type="entry name" value="MFS"/>
</dbReference>
<dbReference type="GO" id="GO:0022857">
    <property type="term" value="F:transmembrane transporter activity"/>
    <property type="evidence" value="ECO:0007669"/>
    <property type="project" value="InterPro"/>
</dbReference>
<dbReference type="AlphaFoldDB" id="A0A1G9TME1"/>
<evidence type="ECO:0000256" key="5">
    <source>
        <dbReference type="ARBA" id="ARBA00023136"/>
    </source>
</evidence>
<dbReference type="Pfam" id="PF07690">
    <property type="entry name" value="MFS_1"/>
    <property type="match status" value="1"/>
</dbReference>
<evidence type="ECO:0000256" key="2">
    <source>
        <dbReference type="ARBA" id="ARBA00022475"/>
    </source>
</evidence>
<comment type="subcellular location">
    <subcellularLocation>
        <location evidence="1">Cell membrane</location>
        <topology evidence="1">Multi-pass membrane protein</topology>
    </subcellularLocation>
</comment>
<feature type="transmembrane region" description="Helical" evidence="6">
    <location>
        <begin position="345"/>
        <end position="367"/>
    </location>
</feature>
<evidence type="ECO:0000256" key="4">
    <source>
        <dbReference type="ARBA" id="ARBA00022989"/>
    </source>
</evidence>
<dbReference type="EMBL" id="FNHW01000001">
    <property type="protein sequence ID" value="SDM48840.1"/>
    <property type="molecule type" value="Genomic_DNA"/>
</dbReference>
<feature type="transmembrane region" description="Helical" evidence="6">
    <location>
        <begin position="255"/>
        <end position="276"/>
    </location>
</feature>
<dbReference type="CDD" id="cd06173">
    <property type="entry name" value="MFS_MefA_like"/>
    <property type="match status" value="1"/>
</dbReference>
<protein>
    <submittedName>
        <fullName evidence="7">Major Facilitator Superfamily protein</fullName>
    </submittedName>
</protein>
<dbReference type="RefSeq" id="WP_090232118.1">
    <property type="nucleotide sequence ID" value="NZ_FNHW01000001.1"/>
</dbReference>
<sequence length="408" mass="44743">MSRIPFLSFWTAQTSISLADAVYIMVITTFIFQMTGSPLLSSLFPLFQAVSRLSGGFTSPLLLQRFPFNKLLLILEGCKAVLVVVLLAGFDFITGHLPVLFAFILLISCTEGWADPLLSSVIPKIMETEKLVKANSALAITNQAVQIAGYTFTGYAVIRLGHQPVLIVTVILMVLAVCCLLICSRYLPEVEGRAPATKAKWNTIKEGWVLLWRVPTLRTVTLMDAIEGMAGSIWIGALTLVYVKEVLHEGEQWWGFINASYYAGTIIGGLCTLWLANKIQKHLIVSMAAGSFFFSLFTLLYGLTSAPYFALILCVAMGPVYQIRDVAQQTAFQSNIGSEHLPKVYASRGTLLSIISSLSIFLMGLVAEHLGIRAVYILGAVLIMGSALLSFSLLQVNKRERTEVSRTL</sequence>